<keyword evidence="8" id="KW-0675">Receptor</keyword>
<evidence type="ECO:0000256" key="5">
    <source>
        <dbReference type="ARBA" id="ARBA00022989"/>
    </source>
</evidence>
<feature type="disulfide bond" evidence="10">
    <location>
        <begin position="187"/>
        <end position="197"/>
    </location>
</feature>
<feature type="domain" description="SRCR" evidence="13">
    <location>
        <begin position="223"/>
        <end position="320"/>
    </location>
</feature>
<keyword evidence="6 12" id="KW-0472">Membrane</keyword>
<feature type="domain" description="SRCR" evidence="13">
    <location>
        <begin position="543"/>
        <end position="646"/>
    </location>
</feature>
<keyword evidence="3" id="KW-0732">Signal</keyword>
<feature type="compositionally biased region" description="Low complexity" evidence="11">
    <location>
        <begin position="750"/>
        <end position="759"/>
    </location>
</feature>
<dbReference type="AlphaFoldDB" id="A0A2G8KK10"/>
<keyword evidence="9" id="KW-0325">Glycoprotein</keyword>
<dbReference type="FunFam" id="3.10.250.10:FF:000006">
    <property type="entry name" value="neurotrypsin isoform X2"/>
    <property type="match status" value="2"/>
</dbReference>
<name>A0A2G8KK10_STIJA</name>
<evidence type="ECO:0000313" key="15">
    <source>
        <dbReference type="Proteomes" id="UP000230750"/>
    </source>
</evidence>
<organism evidence="14 15">
    <name type="scientific">Stichopus japonicus</name>
    <name type="common">Sea cucumber</name>
    <dbReference type="NCBI Taxonomy" id="307972"/>
    <lineage>
        <taxon>Eukaryota</taxon>
        <taxon>Metazoa</taxon>
        <taxon>Echinodermata</taxon>
        <taxon>Eleutherozoa</taxon>
        <taxon>Echinozoa</taxon>
        <taxon>Holothuroidea</taxon>
        <taxon>Aspidochirotacea</taxon>
        <taxon>Aspidochirotida</taxon>
        <taxon>Stichopodidae</taxon>
        <taxon>Apostichopus</taxon>
    </lineage>
</organism>
<evidence type="ECO:0000256" key="10">
    <source>
        <dbReference type="PROSITE-ProRule" id="PRU00196"/>
    </source>
</evidence>
<comment type="caution">
    <text evidence="14">The sequence shown here is derived from an EMBL/GenBank/DDBJ whole genome shotgun (WGS) entry which is preliminary data.</text>
</comment>
<dbReference type="FunFam" id="3.10.250.10:FF:000016">
    <property type="entry name" value="Scavenger receptor cysteine-rich protein type 12"/>
    <property type="match status" value="1"/>
</dbReference>
<comment type="caution">
    <text evidence="10">Lacks conserved residue(s) required for the propagation of feature annotation.</text>
</comment>
<feature type="disulfide bond" evidence="10">
    <location>
        <begin position="613"/>
        <end position="623"/>
    </location>
</feature>
<keyword evidence="2 12" id="KW-0812">Transmembrane</keyword>
<evidence type="ECO:0000256" key="3">
    <source>
        <dbReference type="ARBA" id="ARBA00022729"/>
    </source>
</evidence>
<feature type="transmembrane region" description="Helical" evidence="12">
    <location>
        <begin position="652"/>
        <end position="676"/>
    </location>
</feature>
<keyword evidence="7 10" id="KW-1015">Disulfide bond</keyword>
<accession>A0A2G8KK10</accession>
<comment type="subcellular location">
    <subcellularLocation>
        <location evidence="1">Membrane</location>
        <topology evidence="1">Single-pass membrane protein</topology>
    </subcellularLocation>
</comment>
<feature type="domain" description="SRCR" evidence="13">
    <location>
        <begin position="17"/>
        <end position="113"/>
    </location>
</feature>
<evidence type="ECO:0000313" key="14">
    <source>
        <dbReference type="EMBL" id="PIK48343.1"/>
    </source>
</evidence>
<keyword evidence="4" id="KW-0677">Repeat</keyword>
<feature type="domain" description="SRCR" evidence="13">
    <location>
        <begin position="119"/>
        <end position="216"/>
    </location>
</feature>
<dbReference type="PROSITE" id="PS00420">
    <property type="entry name" value="SRCR_1"/>
    <property type="match status" value="2"/>
</dbReference>
<keyword evidence="5 12" id="KW-1133">Transmembrane helix</keyword>
<evidence type="ECO:0000256" key="6">
    <source>
        <dbReference type="ARBA" id="ARBA00023136"/>
    </source>
</evidence>
<dbReference type="PROSITE" id="PS50287">
    <property type="entry name" value="SRCR_2"/>
    <property type="match status" value="6"/>
</dbReference>
<dbReference type="EMBL" id="MRZV01000527">
    <property type="protein sequence ID" value="PIK48343.1"/>
    <property type="molecule type" value="Genomic_DNA"/>
</dbReference>
<evidence type="ECO:0000256" key="4">
    <source>
        <dbReference type="ARBA" id="ARBA00022737"/>
    </source>
</evidence>
<dbReference type="FunFam" id="3.10.250.10:FF:000001">
    <property type="entry name" value="Lysyl oxidase 4 isoform X1"/>
    <property type="match status" value="2"/>
</dbReference>
<dbReference type="PANTHER" id="PTHR48071">
    <property type="entry name" value="SRCR DOMAIN-CONTAINING PROTEIN"/>
    <property type="match status" value="1"/>
</dbReference>
<feature type="compositionally biased region" description="Basic and acidic residues" evidence="11">
    <location>
        <begin position="761"/>
        <end position="799"/>
    </location>
</feature>
<evidence type="ECO:0000256" key="9">
    <source>
        <dbReference type="ARBA" id="ARBA00023180"/>
    </source>
</evidence>
<protein>
    <submittedName>
        <fullName evidence="14">Putative deleted in malignant brain tumors 1 protein-like</fullName>
    </submittedName>
</protein>
<dbReference type="FunFam" id="3.10.250.10:FF:000007">
    <property type="entry name" value="Soluble scavenger receptor cysteine-rich domain-containing protein SSC5D"/>
    <property type="match status" value="1"/>
</dbReference>
<feature type="compositionally biased region" description="Basic and acidic residues" evidence="11">
    <location>
        <begin position="737"/>
        <end position="747"/>
    </location>
</feature>
<evidence type="ECO:0000256" key="11">
    <source>
        <dbReference type="SAM" id="MobiDB-lite"/>
    </source>
</evidence>
<dbReference type="SUPFAM" id="SSF56487">
    <property type="entry name" value="SRCR-like"/>
    <property type="match status" value="6"/>
</dbReference>
<feature type="disulfide bond" evidence="10">
    <location>
        <begin position="503"/>
        <end position="513"/>
    </location>
</feature>
<keyword evidence="15" id="KW-1185">Reference proteome</keyword>
<feature type="region of interest" description="Disordered" evidence="11">
    <location>
        <begin position="714"/>
        <end position="813"/>
    </location>
</feature>
<evidence type="ECO:0000256" key="8">
    <source>
        <dbReference type="ARBA" id="ARBA00023170"/>
    </source>
</evidence>
<dbReference type="GO" id="GO:0016020">
    <property type="term" value="C:membrane"/>
    <property type="evidence" value="ECO:0007669"/>
    <property type="project" value="UniProtKB-SubCell"/>
</dbReference>
<feature type="disulfide bond" evidence="10">
    <location>
        <begin position="84"/>
        <end position="94"/>
    </location>
</feature>
<evidence type="ECO:0000256" key="7">
    <source>
        <dbReference type="ARBA" id="ARBA00023157"/>
    </source>
</evidence>
<dbReference type="STRING" id="307972.A0A2G8KK10"/>
<dbReference type="PANTHER" id="PTHR48071:SF18">
    <property type="entry name" value="DELETED IN MALIGNANT BRAIN TUMORS 1 PROTEIN-RELATED"/>
    <property type="match status" value="1"/>
</dbReference>
<sequence length="836" mass="90725">MPVLNRINTDSYFEGQLRLEDGNATAGRVEIFLNGEWGTVCDDLWDISDAEVVCRQLGLTKLLSASFAFFSEGTGLIHLDDVLCSGSESSLLDCVHTTVHDCGHNEDAGVSCTYFDGQLRLEDGSATAGRVEIFLNGEWGTVCDDLWDISDAEVVCRQLGFGRALGALSFAFFSEGTGLIHLDDVVCSGSESSLLDCVHTTVHDCGHHEDAGVSCASFDEGQLRLEDGNATAGRVEIFLNGEWGTVCDDQWDISDADVVCRQLGFQGSLGLLNSVFFAKGNGVIHLDNVECSGFESSLLDCAYMTDHVCSHSMDAGVRCSSYDEGSTRLVDGPSNSSGRVEVFLDEIWGTVCDDNWDILDALVVCCELGFDGALNATGEALFGEGIGIIRLDEVSCSGSETSLIDCNYQTIHDCSHSEDAGVVCIPKDEGQLRLVDGSDMFAGRVQIFLNGVWGNICGNLWDIDDANVVCGELGYGTAVYFTQTIFPFGEIKNESFHRGGLHCNGGERSIGCCPFSEVSCDQGNHAGVVCERNNLITDGNFQLRLTDGFGDRYAGRVEVFLAGQWGTICDVGWDIRDANVVCEQLGYGRATNAVMVGFVGIETGPILLSNVECNGNERNLRDCLPSGIGIYTQECDHSRDAGVQCSGRDAVAIVYVVVPSVAFVILLTLIGLIWCFRVPLAKRFARRPLPATPVGLASTHINLSYVPPIEGDKVSESGSVYDEIPETDPYYITPLGDEVKQDEETKSASRKSSMSSTPSIDEDKQTGREDLINDTYLKPRDKEIQMREKTQEDGDKDPQNLESSSDVVCNPTFDNDETVGEHLYSRQMSFIVDKLV</sequence>
<proteinExistence type="predicted"/>
<dbReference type="PRINTS" id="PR00258">
    <property type="entry name" value="SPERACTRCPTR"/>
</dbReference>
<dbReference type="Proteomes" id="UP000230750">
    <property type="component" value="Unassembled WGS sequence"/>
</dbReference>
<evidence type="ECO:0000256" key="12">
    <source>
        <dbReference type="SAM" id="Phobius"/>
    </source>
</evidence>
<gene>
    <name evidence="14" type="ORF">BSL78_14792</name>
</gene>
<evidence type="ECO:0000259" key="13">
    <source>
        <dbReference type="PROSITE" id="PS50287"/>
    </source>
</evidence>
<dbReference type="Gene3D" id="3.10.250.10">
    <property type="entry name" value="SRCR-like domain"/>
    <property type="match status" value="6"/>
</dbReference>
<dbReference type="Pfam" id="PF00530">
    <property type="entry name" value="SRCR"/>
    <property type="match status" value="6"/>
</dbReference>
<dbReference type="OrthoDB" id="536948at2759"/>
<feature type="disulfide bond" evidence="10">
    <location>
        <begin position="291"/>
        <end position="301"/>
    </location>
</feature>
<feature type="domain" description="SRCR" evidence="13">
    <location>
        <begin position="432"/>
        <end position="531"/>
    </location>
</feature>
<feature type="domain" description="SRCR" evidence="13">
    <location>
        <begin position="327"/>
        <end position="425"/>
    </location>
</feature>
<evidence type="ECO:0000256" key="1">
    <source>
        <dbReference type="ARBA" id="ARBA00004167"/>
    </source>
</evidence>
<dbReference type="InterPro" id="IPR036772">
    <property type="entry name" value="SRCR-like_dom_sf"/>
</dbReference>
<dbReference type="SMART" id="SM00202">
    <property type="entry name" value="SR"/>
    <property type="match status" value="6"/>
</dbReference>
<evidence type="ECO:0000256" key="2">
    <source>
        <dbReference type="ARBA" id="ARBA00022692"/>
    </source>
</evidence>
<feature type="disulfide bond" evidence="10">
    <location>
        <begin position="396"/>
        <end position="406"/>
    </location>
</feature>
<reference evidence="14 15" key="1">
    <citation type="journal article" date="2017" name="PLoS Biol.">
        <title>The sea cucumber genome provides insights into morphological evolution and visceral regeneration.</title>
        <authorList>
            <person name="Zhang X."/>
            <person name="Sun L."/>
            <person name="Yuan J."/>
            <person name="Sun Y."/>
            <person name="Gao Y."/>
            <person name="Zhang L."/>
            <person name="Li S."/>
            <person name="Dai H."/>
            <person name="Hamel J.F."/>
            <person name="Liu C."/>
            <person name="Yu Y."/>
            <person name="Liu S."/>
            <person name="Lin W."/>
            <person name="Guo K."/>
            <person name="Jin S."/>
            <person name="Xu P."/>
            <person name="Storey K.B."/>
            <person name="Huan P."/>
            <person name="Zhang T."/>
            <person name="Zhou Y."/>
            <person name="Zhang J."/>
            <person name="Lin C."/>
            <person name="Li X."/>
            <person name="Xing L."/>
            <person name="Huo D."/>
            <person name="Sun M."/>
            <person name="Wang L."/>
            <person name="Mercier A."/>
            <person name="Li F."/>
            <person name="Yang H."/>
            <person name="Xiang J."/>
        </authorList>
    </citation>
    <scope>NUCLEOTIDE SEQUENCE [LARGE SCALE GENOMIC DNA]</scope>
    <source>
        <strain evidence="14">Shaxun</strain>
        <tissue evidence="14">Muscle</tissue>
    </source>
</reference>
<dbReference type="InterPro" id="IPR001190">
    <property type="entry name" value="SRCR"/>
</dbReference>